<evidence type="ECO:0000313" key="4">
    <source>
        <dbReference type="Proteomes" id="UP000010164"/>
    </source>
</evidence>
<dbReference type="STRING" id="1177179.A11A3_12695"/>
<evidence type="ECO:0000259" key="2">
    <source>
        <dbReference type="Pfam" id="PF02129"/>
    </source>
</evidence>
<name>L0WCW6_9GAMM</name>
<keyword evidence="4" id="KW-1185">Reference proteome</keyword>
<dbReference type="InterPro" id="IPR029058">
    <property type="entry name" value="AB_hydrolase_fold"/>
</dbReference>
<feature type="domain" description="Xaa-Pro dipeptidyl-peptidase-like" evidence="2">
    <location>
        <begin position="35"/>
        <end position="291"/>
    </location>
</feature>
<dbReference type="SUPFAM" id="SSF53474">
    <property type="entry name" value="alpha/beta-Hydrolases"/>
    <property type="match status" value="1"/>
</dbReference>
<comment type="caution">
    <text evidence="3">The sequence shown here is derived from an EMBL/GenBank/DDBJ whole genome shotgun (WGS) entry which is preliminary data.</text>
</comment>
<protein>
    <submittedName>
        <fullName evidence="3">Peptidase S15</fullName>
    </submittedName>
</protein>
<keyword evidence="1" id="KW-0378">Hydrolase</keyword>
<reference evidence="3 4" key="1">
    <citation type="journal article" date="2012" name="J. Bacteriol.">
        <title>Genome Sequence of the Alkane-Degrading Bacterium Alcanivorax hongdengensis Type Strain A-11-3.</title>
        <authorList>
            <person name="Lai Q."/>
            <person name="Shao Z."/>
        </authorList>
    </citation>
    <scope>NUCLEOTIDE SEQUENCE [LARGE SCALE GENOMIC DNA]</scope>
    <source>
        <strain evidence="3 4">A-11-3</strain>
    </source>
</reference>
<dbReference type="PANTHER" id="PTHR22946">
    <property type="entry name" value="DIENELACTONE HYDROLASE DOMAIN-CONTAINING PROTEIN-RELATED"/>
    <property type="match status" value="1"/>
</dbReference>
<dbReference type="EMBL" id="AMRJ01000022">
    <property type="protein sequence ID" value="EKF73585.1"/>
    <property type="molecule type" value="Genomic_DNA"/>
</dbReference>
<sequence length="555" mass="61210">MIAGCSTTHLNTTNATQAPANLEARYFQVKIPTRDGKELAATVYQPAMSAGEDAPLIIATHGWGGFRAKRPFSLYGKSMLTGEAALAAWKKGYWVVFYDQRGWGDSDGHVHMMDPDYEVADLSQVIDWSLNHLPGIHRLDDGSPAIGMIGESYGAGVQTLAAFNEKRLKAIVPLASWYDMNSVAPNGEFRTGWGGILLAAGAINSGFDVGEMFAEPWRSAFGGTVNEQLKALMYQRSPAWYCDQGKRPYADALFIQGFHDTMFPYQQAEKNQQCWEKGGRDARLIGLQSAHVLPWPIQQWEGFLPFETDDNVHCGDFNDTTVDTVVSWWDEKLRGGKSELPNTCINVDDERGIALNAPLPEGRDEFPVPKSRVTLPLSGAFEWLMIGFDVGTDMFRGLWPGADLRDLKPNGGFGRPKFVPVYVARGDDELLLGKPRIDLNLGGTSGKKSMPVFVGVGVQHANHRRVKVASEQLTPLPDKGIYRMELPALSQPLEAGDRVGLIIYGFTTQFPLNSAFLARVADVQGHVWLPLSRSDNVALKDSLPYPRERSSATME</sequence>
<proteinExistence type="predicted"/>
<dbReference type="GO" id="GO:0052689">
    <property type="term" value="F:carboxylic ester hydrolase activity"/>
    <property type="evidence" value="ECO:0007669"/>
    <property type="project" value="UniProtKB-ARBA"/>
</dbReference>
<dbReference type="eggNOG" id="COG2936">
    <property type="taxonomic scope" value="Bacteria"/>
</dbReference>
<gene>
    <name evidence="3" type="ORF">A11A3_12695</name>
</gene>
<organism evidence="3 4">
    <name type="scientific">Alcanivorax hongdengensis A-11-3</name>
    <dbReference type="NCBI Taxonomy" id="1177179"/>
    <lineage>
        <taxon>Bacteria</taxon>
        <taxon>Pseudomonadati</taxon>
        <taxon>Pseudomonadota</taxon>
        <taxon>Gammaproteobacteria</taxon>
        <taxon>Oceanospirillales</taxon>
        <taxon>Alcanivoracaceae</taxon>
        <taxon>Alcanivorax</taxon>
    </lineage>
</organism>
<dbReference type="InterPro" id="IPR000383">
    <property type="entry name" value="Xaa-Pro-like_dom"/>
</dbReference>
<dbReference type="InterPro" id="IPR050261">
    <property type="entry name" value="FrsA_esterase"/>
</dbReference>
<dbReference type="PATRIC" id="fig|1177179.3.peg.2525"/>
<dbReference type="AlphaFoldDB" id="L0WCW6"/>
<evidence type="ECO:0000256" key="1">
    <source>
        <dbReference type="ARBA" id="ARBA00022801"/>
    </source>
</evidence>
<dbReference type="Proteomes" id="UP000010164">
    <property type="component" value="Unassembled WGS sequence"/>
</dbReference>
<dbReference type="PANTHER" id="PTHR22946:SF9">
    <property type="entry name" value="POLYKETIDE TRANSFERASE AF380"/>
    <property type="match status" value="1"/>
</dbReference>
<dbReference type="Pfam" id="PF02129">
    <property type="entry name" value="Peptidase_S15"/>
    <property type="match status" value="1"/>
</dbReference>
<accession>L0WCW6</accession>
<dbReference type="Gene3D" id="3.40.50.1820">
    <property type="entry name" value="alpha/beta hydrolase"/>
    <property type="match status" value="1"/>
</dbReference>
<evidence type="ECO:0000313" key="3">
    <source>
        <dbReference type="EMBL" id="EKF73585.1"/>
    </source>
</evidence>